<dbReference type="PANTHER" id="PTHR46268:SF6">
    <property type="entry name" value="UNIVERSAL STRESS PROTEIN UP12"/>
    <property type="match status" value="1"/>
</dbReference>
<dbReference type="InterPro" id="IPR006015">
    <property type="entry name" value="Universal_stress_UspA"/>
</dbReference>
<dbReference type="RefSeq" id="WP_344979456.1">
    <property type="nucleotide sequence ID" value="NZ_BAAAVI010000064.1"/>
</dbReference>
<comment type="caution">
    <text evidence="3">The sequence shown here is derived from an EMBL/GenBank/DDBJ whole genome shotgun (WGS) entry which is preliminary data.</text>
</comment>
<accession>A0ABN3W8S1</accession>
<keyword evidence="4" id="KW-1185">Reference proteome</keyword>
<sequence length="281" mass="29137">MIVVGVDGSWAGLEAVDWAMREAGLRGTGVRVVTVVPAWAYETPEDRPHAYVGRCMRENAASVLADARRRASGVSRAEAEFELLRDDPQVGLIRASKDAELLVIGSRGLGGFQELLIGSVALGVSGQANCPVVVVHQMPRCPRDEVVVGVDGSPGGTAAIEFAFAEADLRGADLLAVHAWDRPAAGAGRAASSGRTGAERALPAEAVAGRSERHPGVKIVEHVERGHPVEVLRRVSAGAGLLVVGSRGRGAVAGLFLGSVSCSLLRRVDCPLVIVPVADGA</sequence>
<protein>
    <submittedName>
        <fullName evidence="3">Universal stress protein</fullName>
    </submittedName>
</protein>
<name>A0ABN3W8S1_9ACTN</name>
<dbReference type="Gene3D" id="3.40.50.620">
    <property type="entry name" value="HUPs"/>
    <property type="match status" value="2"/>
</dbReference>
<evidence type="ECO:0000313" key="4">
    <source>
        <dbReference type="Proteomes" id="UP001500831"/>
    </source>
</evidence>
<dbReference type="InterPro" id="IPR006016">
    <property type="entry name" value="UspA"/>
</dbReference>
<reference evidence="3 4" key="1">
    <citation type="journal article" date="2019" name="Int. J. Syst. Evol. Microbiol.">
        <title>The Global Catalogue of Microorganisms (GCM) 10K type strain sequencing project: providing services to taxonomists for standard genome sequencing and annotation.</title>
        <authorList>
            <consortium name="The Broad Institute Genomics Platform"/>
            <consortium name="The Broad Institute Genome Sequencing Center for Infectious Disease"/>
            <person name="Wu L."/>
            <person name="Ma J."/>
        </authorList>
    </citation>
    <scope>NUCLEOTIDE SEQUENCE [LARGE SCALE GENOMIC DNA]</scope>
    <source>
        <strain evidence="3 4">JCM 6242</strain>
    </source>
</reference>
<proteinExistence type="inferred from homology"/>
<feature type="domain" description="UspA" evidence="2">
    <location>
        <begin position="2"/>
        <end position="136"/>
    </location>
</feature>
<dbReference type="PANTHER" id="PTHR46268">
    <property type="entry name" value="STRESS RESPONSE PROTEIN NHAX"/>
    <property type="match status" value="1"/>
</dbReference>
<dbReference type="EMBL" id="BAAAVI010000064">
    <property type="protein sequence ID" value="GAA2899148.1"/>
    <property type="molecule type" value="Genomic_DNA"/>
</dbReference>
<evidence type="ECO:0000259" key="2">
    <source>
        <dbReference type="Pfam" id="PF00582"/>
    </source>
</evidence>
<organism evidence="3 4">
    <name type="scientific">Streptosporangium fragile</name>
    <dbReference type="NCBI Taxonomy" id="46186"/>
    <lineage>
        <taxon>Bacteria</taxon>
        <taxon>Bacillati</taxon>
        <taxon>Actinomycetota</taxon>
        <taxon>Actinomycetes</taxon>
        <taxon>Streptosporangiales</taxon>
        <taxon>Streptosporangiaceae</taxon>
        <taxon>Streptosporangium</taxon>
    </lineage>
</organism>
<evidence type="ECO:0000313" key="3">
    <source>
        <dbReference type="EMBL" id="GAA2899148.1"/>
    </source>
</evidence>
<comment type="similarity">
    <text evidence="1">Belongs to the universal stress protein A family.</text>
</comment>
<dbReference type="SUPFAM" id="SSF52402">
    <property type="entry name" value="Adenine nucleotide alpha hydrolases-like"/>
    <property type="match status" value="2"/>
</dbReference>
<dbReference type="InterPro" id="IPR014729">
    <property type="entry name" value="Rossmann-like_a/b/a_fold"/>
</dbReference>
<gene>
    <name evidence="3" type="ORF">GCM10010517_64640</name>
</gene>
<feature type="domain" description="UspA" evidence="2">
    <location>
        <begin position="145"/>
        <end position="276"/>
    </location>
</feature>
<dbReference type="Proteomes" id="UP001500831">
    <property type="component" value="Unassembled WGS sequence"/>
</dbReference>
<evidence type="ECO:0000256" key="1">
    <source>
        <dbReference type="ARBA" id="ARBA00008791"/>
    </source>
</evidence>
<dbReference type="Pfam" id="PF00582">
    <property type="entry name" value="Usp"/>
    <property type="match status" value="2"/>
</dbReference>
<dbReference type="PRINTS" id="PR01438">
    <property type="entry name" value="UNVRSLSTRESS"/>
</dbReference>